<evidence type="ECO:0000256" key="7">
    <source>
        <dbReference type="SAM" id="MobiDB-lite"/>
    </source>
</evidence>
<feature type="transmembrane region" description="Helical" evidence="8">
    <location>
        <begin position="203"/>
        <end position="227"/>
    </location>
</feature>
<evidence type="ECO:0000256" key="2">
    <source>
        <dbReference type="ARBA" id="ARBA00022676"/>
    </source>
</evidence>
<keyword evidence="6 8" id="KW-0472">Membrane</keyword>
<proteinExistence type="predicted"/>
<dbReference type="Proteomes" id="UP000750711">
    <property type="component" value="Unassembled WGS sequence"/>
</dbReference>
<dbReference type="InterPro" id="IPR029044">
    <property type="entry name" value="Nucleotide-diphossugar_trans"/>
</dbReference>
<evidence type="ECO:0000256" key="3">
    <source>
        <dbReference type="ARBA" id="ARBA00022679"/>
    </source>
</evidence>
<feature type="domain" description="Glycosyltransferase 2-like" evidence="9">
    <location>
        <begin position="247"/>
        <end position="349"/>
    </location>
</feature>
<feature type="transmembrane region" description="Helical" evidence="8">
    <location>
        <begin position="161"/>
        <end position="183"/>
    </location>
</feature>
<evidence type="ECO:0000256" key="1">
    <source>
        <dbReference type="ARBA" id="ARBA00004141"/>
    </source>
</evidence>
<evidence type="ECO:0000259" key="9">
    <source>
        <dbReference type="Pfam" id="PF00535"/>
    </source>
</evidence>
<dbReference type="SUPFAM" id="SSF53448">
    <property type="entry name" value="Nucleotide-diphospho-sugar transferases"/>
    <property type="match status" value="1"/>
</dbReference>
<comment type="caution">
    <text evidence="10">The sequence shown here is derived from an EMBL/GenBank/DDBJ whole genome shotgun (WGS) entry which is preliminary data.</text>
</comment>
<name>A0A9P8RSN1_9PEZI</name>
<sequence>MSRPYIEVNSRANSPPAEWLNPRRDSISSASDVHVESGQATPPKAVHKRYVGESASILLPPSLSGPHRYSEVSLGKVGLGSDATIRSLSRQTNESTASLLPPSMLGSRRYSQMSLSEASLGSYELNERVSMSAMDDCKRAGIIVRLHDRDDAEQWKGIKRYIYFFAPFLILMDVALYLVYLAFRLYCIIDLQRRTGISAGPAWIFIGVEFLITIPYLMNNGWAMFALKTRNRPRLRLVGHQVPTVDVFVTCCKEDNEVIMDTVRAACDQDYPLDKFRVIVLDDGKSVELEQMILEASKMWPNLIYMSREKKPGVPHHFKAGNLNYGLEQLTLLPGGSAEFVGALDADMVSARENGARRNGAADRDATADS</sequence>
<evidence type="ECO:0000256" key="4">
    <source>
        <dbReference type="ARBA" id="ARBA00022692"/>
    </source>
</evidence>
<dbReference type="PANTHER" id="PTHR43867">
    <property type="entry name" value="CELLULOSE SYNTHASE CATALYTIC SUBUNIT A [UDP-FORMING]"/>
    <property type="match status" value="1"/>
</dbReference>
<keyword evidence="2" id="KW-0328">Glycosyltransferase</keyword>
<feature type="region of interest" description="Disordered" evidence="7">
    <location>
        <begin position="1"/>
        <end position="24"/>
    </location>
</feature>
<dbReference type="InterPro" id="IPR050321">
    <property type="entry name" value="Glycosyltr_2/OpgH_subfam"/>
</dbReference>
<keyword evidence="11" id="KW-1185">Reference proteome</keyword>
<dbReference type="AlphaFoldDB" id="A0A9P8RSN1"/>
<organism evidence="10 11">
    <name type="scientific">Trichoglossum hirsutum</name>
    <dbReference type="NCBI Taxonomy" id="265104"/>
    <lineage>
        <taxon>Eukaryota</taxon>
        <taxon>Fungi</taxon>
        <taxon>Dikarya</taxon>
        <taxon>Ascomycota</taxon>
        <taxon>Pezizomycotina</taxon>
        <taxon>Geoglossomycetes</taxon>
        <taxon>Geoglossales</taxon>
        <taxon>Geoglossaceae</taxon>
        <taxon>Trichoglossum</taxon>
    </lineage>
</organism>
<evidence type="ECO:0000256" key="8">
    <source>
        <dbReference type="SAM" id="Phobius"/>
    </source>
</evidence>
<keyword evidence="5 8" id="KW-1133">Transmembrane helix</keyword>
<evidence type="ECO:0000256" key="5">
    <source>
        <dbReference type="ARBA" id="ARBA00022989"/>
    </source>
</evidence>
<dbReference type="EMBL" id="JAGHQM010000184">
    <property type="protein sequence ID" value="KAH0564752.1"/>
    <property type="molecule type" value="Genomic_DNA"/>
</dbReference>
<evidence type="ECO:0000313" key="11">
    <source>
        <dbReference type="Proteomes" id="UP000750711"/>
    </source>
</evidence>
<gene>
    <name evidence="10" type="ORF">GP486_001861</name>
</gene>
<accession>A0A9P8RSN1</accession>
<evidence type="ECO:0000313" key="10">
    <source>
        <dbReference type="EMBL" id="KAH0564752.1"/>
    </source>
</evidence>
<dbReference type="GO" id="GO:0016757">
    <property type="term" value="F:glycosyltransferase activity"/>
    <property type="evidence" value="ECO:0007669"/>
    <property type="project" value="UniProtKB-KW"/>
</dbReference>
<dbReference type="InterPro" id="IPR001173">
    <property type="entry name" value="Glyco_trans_2-like"/>
</dbReference>
<evidence type="ECO:0000256" key="6">
    <source>
        <dbReference type="ARBA" id="ARBA00023136"/>
    </source>
</evidence>
<comment type="subcellular location">
    <subcellularLocation>
        <location evidence="1">Membrane</location>
        <topology evidence="1">Multi-pass membrane protein</topology>
    </subcellularLocation>
</comment>
<reference evidence="10" key="1">
    <citation type="submission" date="2021-03" db="EMBL/GenBank/DDBJ databases">
        <title>Comparative genomics and phylogenomic investigation of the class Geoglossomycetes provide insights into ecological specialization and systematics.</title>
        <authorList>
            <person name="Melie T."/>
            <person name="Pirro S."/>
            <person name="Miller A.N."/>
            <person name="Quandt A."/>
        </authorList>
    </citation>
    <scope>NUCLEOTIDE SEQUENCE</scope>
    <source>
        <strain evidence="10">CAQ_001_2017</strain>
    </source>
</reference>
<keyword evidence="4 8" id="KW-0812">Transmembrane</keyword>
<protein>
    <recommendedName>
        <fullName evidence="9">Glycosyltransferase 2-like domain-containing protein</fullName>
    </recommendedName>
</protein>
<dbReference type="PANTHER" id="PTHR43867:SF2">
    <property type="entry name" value="CELLULOSE SYNTHASE CATALYTIC SUBUNIT A [UDP-FORMING]"/>
    <property type="match status" value="1"/>
</dbReference>
<dbReference type="GO" id="GO:0016020">
    <property type="term" value="C:membrane"/>
    <property type="evidence" value="ECO:0007669"/>
    <property type="project" value="UniProtKB-SubCell"/>
</dbReference>
<keyword evidence="3" id="KW-0808">Transferase</keyword>
<dbReference type="Gene3D" id="3.90.550.10">
    <property type="entry name" value="Spore Coat Polysaccharide Biosynthesis Protein SpsA, Chain A"/>
    <property type="match status" value="1"/>
</dbReference>
<dbReference type="Pfam" id="PF00535">
    <property type="entry name" value="Glycos_transf_2"/>
    <property type="match status" value="1"/>
</dbReference>